<comment type="caution">
    <text evidence="1">The sequence shown here is derived from an EMBL/GenBank/DDBJ whole genome shotgun (WGS) entry which is preliminary data.</text>
</comment>
<sequence>ALEIYYWKDRQQRKVDFVLKEELAVRQLIQVTYSSGRAEIEKREINGLIKASEELKCNDLLVITWDYEEEEEINGKKIIYTPLWKWLLIMVNE</sequence>
<evidence type="ECO:0008006" key="2">
    <source>
        <dbReference type="Google" id="ProtNLM"/>
    </source>
</evidence>
<proteinExistence type="predicted"/>
<accession>X1HSI5</accession>
<feature type="non-terminal residue" evidence="1">
    <location>
        <position position="1"/>
    </location>
</feature>
<evidence type="ECO:0000313" key="1">
    <source>
        <dbReference type="EMBL" id="GAH73111.1"/>
    </source>
</evidence>
<name>X1HSI5_9ZZZZ</name>
<dbReference type="AlphaFoldDB" id="X1HSI5"/>
<dbReference type="PANTHER" id="PTHR33295">
    <property type="entry name" value="ATPASE"/>
    <property type="match status" value="1"/>
</dbReference>
<protein>
    <recommendedName>
        <fullName evidence="2">DUF4143 domain-containing protein</fullName>
    </recommendedName>
</protein>
<dbReference type="PANTHER" id="PTHR33295:SF18">
    <property type="entry name" value="AAA+ ATPASE DOMAIN-CONTAINING PROTEIN"/>
    <property type="match status" value="1"/>
</dbReference>
<dbReference type="EMBL" id="BARU01027337">
    <property type="protein sequence ID" value="GAH73111.1"/>
    <property type="molecule type" value="Genomic_DNA"/>
</dbReference>
<organism evidence="1">
    <name type="scientific">marine sediment metagenome</name>
    <dbReference type="NCBI Taxonomy" id="412755"/>
    <lineage>
        <taxon>unclassified sequences</taxon>
        <taxon>metagenomes</taxon>
        <taxon>ecological metagenomes</taxon>
    </lineage>
</organism>
<gene>
    <name evidence="1" type="ORF">S03H2_43770</name>
</gene>
<reference evidence="1" key="1">
    <citation type="journal article" date="2014" name="Front. Microbiol.">
        <title>High frequency of phylogenetically diverse reductive dehalogenase-homologous genes in deep subseafloor sedimentary metagenomes.</title>
        <authorList>
            <person name="Kawai M."/>
            <person name="Futagami T."/>
            <person name="Toyoda A."/>
            <person name="Takaki Y."/>
            <person name="Nishi S."/>
            <person name="Hori S."/>
            <person name="Arai W."/>
            <person name="Tsubouchi T."/>
            <person name="Morono Y."/>
            <person name="Uchiyama I."/>
            <person name="Ito T."/>
            <person name="Fujiyama A."/>
            <person name="Inagaki F."/>
            <person name="Takami H."/>
        </authorList>
    </citation>
    <scope>NUCLEOTIDE SEQUENCE</scope>
    <source>
        <strain evidence="1">Expedition CK06-06</strain>
    </source>
</reference>